<dbReference type="InterPro" id="IPR006619">
    <property type="entry name" value="PGRP_domain_met/bac"/>
</dbReference>
<feature type="domain" description="Peptidoglycan recognition protein family" evidence="3">
    <location>
        <begin position="15"/>
        <end position="130"/>
    </location>
</feature>
<dbReference type="GO" id="GO:0009253">
    <property type="term" value="P:peptidoglycan catabolic process"/>
    <property type="evidence" value="ECO:0007669"/>
    <property type="project" value="InterPro"/>
</dbReference>
<dbReference type="CDD" id="cd06583">
    <property type="entry name" value="PGRP"/>
    <property type="match status" value="1"/>
</dbReference>
<accession>A0AAX0B5I4</accession>
<dbReference type="RefSeq" id="WP_173711477.1">
    <property type="nucleotide sequence ID" value="NZ_JABSWW010000001.1"/>
</dbReference>
<evidence type="ECO:0000259" key="3">
    <source>
        <dbReference type="SMART" id="SM00701"/>
    </source>
</evidence>
<dbReference type="SUPFAM" id="SSF55846">
    <property type="entry name" value="N-acetylmuramoyl-L-alanine amidase-like"/>
    <property type="match status" value="1"/>
</dbReference>
<dbReference type="Pfam" id="PF01510">
    <property type="entry name" value="Amidase_2"/>
    <property type="match status" value="1"/>
</dbReference>
<dbReference type="SMART" id="SM00644">
    <property type="entry name" value="Ami_2"/>
    <property type="match status" value="1"/>
</dbReference>
<protein>
    <recommendedName>
        <fullName evidence="6">N-acetylmuramoyl-L-alanine amidase</fullName>
    </recommendedName>
</protein>
<name>A0AAX0B5I4_CLOBE</name>
<reference evidence="4" key="1">
    <citation type="submission" date="2020-05" db="EMBL/GenBank/DDBJ databases">
        <authorList>
            <person name="Brown S."/>
            <person name="Huntemann M."/>
            <person name="Clum A."/>
            <person name="Spunde A."/>
            <person name="Palaniappan K."/>
            <person name="Ritter S."/>
            <person name="Mikhailova N."/>
            <person name="Chen I.-M."/>
            <person name="Stamatis D."/>
            <person name="Reddy T."/>
            <person name="O'Malley R."/>
            <person name="Daum C."/>
            <person name="Shapiro N."/>
            <person name="Ivanova N."/>
            <person name="Kyrpides N."/>
            <person name="Woyke T."/>
        </authorList>
    </citation>
    <scope>NUCLEOTIDE SEQUENCE</scope>
    <source>
        <strain evidence="4">DJ080</strain>
    </source>
</reference>
<dbReference type="EMBL" id="JABSWW010000001">
    <property type="protein sequence ID" value="NRT90164.1"/>
    <property type="molecule type" value="Genomic_DNA"/>
</dbReference>
<organism evidence="4 5">
    <name type="scientific">Clostridium beijerinckii</name>
    <name type="common">Clostridium MP</name>
    <dbReference type="NCBI Taxonomy" id="1520"/>
    <lineage>
        <taxon>Bacteria</taxon>
        <taxon>Bacillati</taxon>
        <taxon>Bacillota</taxon>
        <taxon>Clostridia</taxon>
        <taxon>Eubacteriales</taxon>
        <taxon>Clostridiaceae</taxon>
        <taxon>Clostridium</taxon>
    </lineage>
</organism>
<dbReference type="InterPro" id="IPR036505">
    <property type="entry name" value="Amidase/PGRP_sf"/>
</dbReference>
<comment type="similarity">
    <text evidence="1">Belongs to the N-acetylmuramoyl-L-alanine amidase 2 family.</text>
</comment>
<gene>
    <name evidence="4" type="ORF">B0H41_003843</name>
</gene>
<dbReference type="PANTHER" id="PTHR11022">
    <property type="entry name" value="PEPTIDOGLYCAN RECOGNITION PROTEIN"/>
    <property type="match status" value="1"/>
</dbReference>
<dbReference type="SMART" id="SM00701">
    <property type="entry name" value="PGRP"/>
    <property type="match status" value="1"/>
</dbReference>
<dbReference type="GO" id="GO:0008270">
    <property type="term" value="F:zinc ion binding"/>
    <property type="evidence" value="ECO:0007669"/>
    <property type="project" value="InterPro"/>
</dbReference>
<dbReference type="Gene3D" id="3.40.80.10">
    <property type="entry name" value="Peptidoglycan recognition protein-like"/>
    <property type="match status" value="1"/>
</dbReference>
<evidence type="ECO:0000313" key="5">
    <source>
        <dbReference type="Proteomes" id="UP001193748"/>
    </source>
</evidence>
<dbReference type="PANTHER" id="PTHR11022:SF41">
    <property type="entry name" value="PEPTIDOGLYCAN-RECOGNITION PROTEIN LC-RELATED"/>
    <property type="match status" value="1"/>
</dbReference>
<sequence>MNIIDENLSFGSMTWGNFPNMIIVHHIEAEGENWTVEQIHDMHKTENGWAGIGYHYYIRLDGSVYKGRPDNAIGAHCQCCNTNTLGVAFEGNYDNRTVMPDVQYNSWCELKTYLCNKYGNIPVYGHREKGQSECPGKNFPLDKVKSVNISQKGYVVTNYLPCAYEGYDGIDISYVLSYFDGVKCYVRGNAKGIWIETQYLDLDKCNELKSTLGSWFYEIKY</sequence>
<dbReference type="AlphaFoldDB" id="A0AAX0B5I4"/>
<evidence type="ECO:0000259" key="2">
    <source>
        <dbReference type="SMART" id="SM00644"/>
    </source>
</evidence>
<evidence type="ECO:0008006" key="6">
    <source>
        <dbReference type="Google" id="ProtNLM"/>
    </source>
</evidence>
<evidence type="ECO:0000313" key="4">
    <source>
        <dbReference type="EMBL" id="NRT90164.1"/>
    </source>
</evidence>
<dbReference type="InterPro" id="IPR015510">
    <property type="entry name" value="PGRP"/>
</dbReference>
<comment type="caution">
    <text evidence="4">The sequence shown here is derived from an EMBL/GenBank/DDBJ whole genome shotgun (WGS) entry which is preliminary data.</text>
</comment>
<dbReference type="GO" id="GO:0008745">
    <property type="term" value="F:N-acetylmuramoyl-L-alanine amidase activity"/>
    <property type="evidence" value="ECO:0007669"/>
    <property type="project" value="InterPro"/>
</dbReference>
<dbReference type="InterPro" id="IPR002502">
    <property type="entry name" value="Amidase_domain"/>
</dbReference>
<evidence type="ECO:0000256" key="1">
    <source>
        <dbReference type="ARBA" id="ARBA00007553"/>
    </source>
</evidence>
<proteinExistence type="inferred from homology"/>
<feature type="domain" description="N-acetylmuramoyl-L-alanine amidase" evidence="2">
    <location>
        <begin position="5"/>
        <end position="136"/>
    </location>
</feature>
<dbReference type="Proteomes" id="UP001193748">
    <property type="component" value="Unassembled WGS sequence"/>
</dbReference>
<reference evidence="4" key="2">
    <citation type="journal article" date="2022" name="Nat. Biotechnol.">
        <title>Carbon-negative production of acetone and isopropanol by gas fermentation at industrial pilot scale.</title>
        <authorList>
            <person name="Liew F.E."/>
            <person name="Nogle R."/>
            <person name="Abdalla T."/>
            <person name="Rasor B.J."/>
            <person name="Canter C."/>
            <person name="Jensen R.O."/>
            <person name="Wang L."/>
            <person name="Strutz J."/>
            <person name="Chirania P."/>
            <person name="De Tissera S."/>
            <person name="Mueller A.P."/>
            <person name="Ruan Z."/>
            <person name="Gao A."/>
            <person name="Tran L."/>
            <person name="Engle N.L."/>
            <person name="Bromley J.C."/>
            <person name="Daniell J."/>
            <person name="Conrado R."/>
            <person name="Tschaplinski T.J."/>
            <person name="Giannone R.J."/>
            <person name="Hettich R.L."/>
            <person name="Karim A.S."/>
            <person name="Simpson S.D."/>
            <person name="Brown S.D."/>
            <person name="Leang C."/>
            <person name="Jewett M.C."/>
            <person name="Kopke M."/>
        </authorList>
    </citation>
    <scope>NUCLEOTIDE SEQUENCE</scope>
    <source>
        <strain evidence="4">DJ080</strain>
    </source>
</reference>